<dbReference type="EMBL" id="MZNU01000342">
    <property type="protein sequence ID" value="OWO99782.1"/>
    <property type="molecule type" value="Genomic_DNA"/>
</dbReference>
<dbReference type="PANTHER" id="PTHR23101:SF97">
    <property type="entry name" value="DOMAIN PROTEIN, PUTATIVE (AFU_ORTHOLOGUE AFUA_2G10890)-RELATED"/>
    <property type="match status" value="1"/>
</dbReference>
<feature type="coiled-coil region" evidence="1">
    <location>
        <begin position="213"/>
        <end position="240"/>
    </location>
</feature>
<dbReference type="Proteomes" id="UP000242519">
    <property type="component" value="Unassembled WGS sequence"/>
</dbReference>
<dbReference type="Gene3D" id="1.20.1050.80">
    <property type="entry name" value="VPS9 domain"/>
    <property type="match status" value="1"/>
</dbReference>
<feature type="compositionally biased region" description="Polar residues" evidence="2">
    <location>
        <begin position="466"/>
        <end position="476"/>
    </location>
</feature>
<feature type="compositionally biased region" description="Polar residues" evidence="2">
    <location>
        <begin position="608"/>
        <end position="618"/>
    </location>
</feature>
<dbReference type="OrthoDB" id="10264848at2759"/>
<dbReference type="SUPFAM" id="SSF109993">
    <property type="entry name" value="VPS9 domain"/>
    <property type="match status" value="1"/>
</dbReference>
<dbReference type="AlphaFoldDB" id="A0A218YWW7"/>
<dbReference type="GO" id="GO:0005085">
    <property type="term" value="F:guanyl-nucleotide exchange factor activity"/>
    <property type="evidence" value="ECO:0007669"/>
    <property type="project" value="InterPro"/>
</dbReference>
<feature type="region of interest" description="Disordered" evidence="2">
    <location>
        <begin position="554"/>
        <end position="652"/>
    </location>
</feature>
<feature type="region of interest" description="Disordered" evidence="2">
    <location>
        <begin position="445"/>
        <end position="476"/>
    </location>
</feature>
<proteinExistence type="predicted"/>
<dbReference type="SMART" id="SM00167">
    <property type="entry name" value="VPS9"/>
    <property type="match status" value="1"/>
</dbReference>
<keyword evidence="1" id="KW-0175">Coiled coil</keyword>
<feature type="domain" description="VPS9" evidence="3">
    <location>
        <begin position="255"/>
        <end position="411"/>
    </location>
</feature>
<feature type="region of interest" description="Disordered" evidence="2">
    <location>
        <begin position="682"/>
        <end position="738"/>
    </location>
</feature>
<dbReference type="GO" id="GO:0005829">
    <property type="term" value="C:cytosol"/>
    <property type="evidence" value="ECO:0007669"/>
    <property type="project" value="TreeGrafter"/>
</dbReference>
<comment type="caution">
    <text evidence="4">The sequence shown here is derived from an EMBL/GenBank/DDBJ whole genome shotgun (WGS) entry which is preliminary data.</text>
</comment>
<sequence>MQAVTDKMLFALPDFMASPERKKDQRPRPLQLSKSFTKPPPASPEHGNRIQRASTIQNGAMARENTADNPDASPGKSRFRTPDIFEKGGSADEVDNAAVKASGKLPDDFDQLPIELVSLSDSFIDSLSAKVHKAPPTVDKLSALFQDFYVVAATHINTHISALSSKQHRTSSPAPSVASKIRAKAASTSSKDRPKIPPAGRDLEQQMLTADEIADRKRARKVLEQKRAALEEAVERRVTEGIYNRIWRHRSTQDEAQDEKLRSKTAALSVVGIGLTDLGIDLGQESSEDPDATKNKEKEVREWLEGAREELIAMNDEKYPLGKLHHLKAAHKAIVDTLSHFHPSSSADEIMPLLIYTLITSRPEGIDVMSNLYFIQRFRNESKIDGEAAYCLTNLEAAITFLETVDLASLRADEKLSGPPKPSSRPNTPGMEITDPMLALSPLPTPSTPKVISDKASPTLPKFPASPTNVPRPTSQHLQNRRLGDMFQPPAALGAAGDAVLNTADQGFKTIGNSLGDSYKFLLGKLKERQEESTGQKNEIVAPKTLDDARKLVSTPPLEEEESASGASSLHSLEVTRRARGDSGDRLDDKVHSIIGGRKSARDRSTDSVRSASTTGSSKKVAFAQEGADKSPSPLQNSAAPTSASTGNPALVDSMRNFGNSLNPINRIAGMGMMRGFGRTVPVATTPNASGPSKTASDGGVAELTTASLPGSSTNATPERAVKDLSTDQEVYGDAKPR</sequence>
<evidence type="ECO:0000256" key="2">
    <source>
        <dbReference type="SAM" id="MobiDB-lite"/>
    </source>
</evidence>
<feature type="compositionally biased region" description="Polar residues" evidence="2">
    <location>
        <begin position="164"/>
        <end position="174"/>
    </location>
</feature>
<accession>A0A218YWW7</accession>
<dbReference type="InterPro" id="IPR003123">
    <property type="entry name" value="VPS9"/>
</dbReference>
<feature type="compositionally biased region" description="Low complexity" evidence="2">
    <location>
        <begin position="564"/>
        <end position="573"/>
    </location>
</feature>
<dbReference type="Pfam" id="PF02204">
    <property type="entry name" value="VPS9"/>
    <property type="match status" value="1"/>
</dbReference>
<dbReference type="PROSITE" id="PS51205">
    <property type="entry name" value="VPS9"/>
    <property type="match status" value="1"/>
</dbReference>
<feature type="region of interest" description="Disordered" evidence="2">
    <location>
        <begin position="1"/>
        <end position="89"/>
    </location>
</feature>
<feature type="compositionally biased region" description="Basic and acidic residues" evidence="2">
    <location>
        <begin position="80"/>
        <end position="89"/>
    </location>
</feature>
<organism evidence="4 5">
    <name type="scientific">Diplocarpon coronariae</name>
    <dbReference type="NCBI Taxonomy" id="2795749"/>
    <lineage>
        <taxon>Eukaryota</taxon>
        <taxon>Fungi</taxon>
        <taxon>Dikarya</taxon>
        <taxon>Ascomycota</taxon>
        <taxon>Pezizomycotina</taxon>
        <taxon>Leotiomycetes</taxon>
        <taxon>Helotiales</taxon>
        <taxon>Drepanopezizaceae</taxon>
        <taxon>Diplocarpon</taxon>
    </lineage>
</organism>
<dbReference type="GO" id="GO:0031267">
    <property type="term" value="F:small GTPase binding"/>
    <property type="evidence" value="ECO:0007669"/>
    <property type="project" value="TreeGrafter"/>
</dbReference>
<feature type="compositionally biased region" description="Polar residues" evidence="2">
    <location>
        <begin position="705"/>
        <end position="717"/>
    </location>
</feature>
<gene>
    <name evidence="4" type="ORF">B2J93_6837</name>
</gene>
<evidence type="ECO:0000256" key="1">
    <source>
        <dbReference type="SAM" id="Coils"/>
    </source>
</evidence>
<dbReference type="PANTHER" id="PTHR23101">
    <property type="entry name" value="RAB GDP/GTP EXCHANGE FACTOR"/>
    <property type="match status" value="1"/>
</dbReference>
<feature type="region of interest" description="Disordered" evidence="2">
    <location>
        <begin position="164"/>
        <end position="203"/>
    </location>
</feature>
<evidence type="ECO:0000313" key="4">
    <source>
        <dbReference type="EMBL" id="OWO99782.1"/>
    </source>
</evidence>
<evidence type="ECO:0000313" key="5">
    <source>
        <dbReference type="Proteomes" id="UP000242519"/>
    </source>
</evidence>
<evidence type="ECO:0000259" key="3">
    <source>
        <dbReference type="PROSITE" id="PS51205"/>
    </source>
</evidence>
<protein>
    <submittedName>
        <fullName evidence="4">VPS9 domain protein</fullName>
    </submittedName>
</protein>
<reference evidence="4 5" key="1">
    <citation type="submission" date="2017-04" db="EMBL/GenBank/DDBJ databases">
        <title>Draft genome sequence of Marssonina coronaria NL1: causal agent of apple blotch.</title>
        <authorList>
            <person name="Cheng Q."/>
        </authorList>
    </citation>
    <scope>NUCLEOTIDE SEQUENCE [LARGE SCALE GENOMIC DNA]</scope>
    <source>
        <strain evidence="4 5">NL1</strain>
    </source>
</reference>
<dbReference type="STRING" id="503106.A0A218YWW7"/>
<dbReference type="InterPro" id="IPR037191">
    <property type="entry name" value="VPS9_dom_sf"/>
</dbReference>
<feature type="compositionally biased region" description="Basic and acidic residues" evidence="2">
    <location>
        <begin position="574"/>
        <end position="592"/>
    </location>
</feature>
<feature type="compositionally biased region" description="Polar residues" evidence="2">
    <location>
        <begin position="633"/>
        <end position="648"/>
    </location>
</feature>
<dbReference type="InParanoid" id="A0A218YWW7"/>
<dbReference type="GO" id="GO:0030139">
    <property type="term" value="C:endocytic vesicle"/>
    <property type="evidence" value="ECO:0007669"/>
    <property type="project" value="TreeGrafter"/>
</dbReference>
<feature type="compositionally biased region" description="Polar residues" evidence="2">
    <location>
        <begin position="683"/>
        <end position="696"/>
    </location>
</feature>
<feature type="region of interest" description="Disordered" evidence="2">
    <location>
        <begin position="413"/>
        <end position="432"/>
    </location>
</feature>
<dbReference type="GO" id="GO:0016192">
    <property type="term" value="P:vesicle-mediated transport"/>
    <property type="evidence" value="ECO:0007669"/>
    <property type="project" value="InterPro"/>
</dbReference>
<keyword evidence="5" id="KW-1185">Reference proteome</keyword>
<name>A0A218YWW7_9HELO</name>
<dbReference type="InterPro" id="IPR045046">
    <property type="entry name" value="Vps9-like"/>
</dbReference>